<protein>
    <submittedName>
        <fullName evidence="1">Uncharacterized protein</fullName>
    </submittedName>
</protein>
<sequence>MASISIQPEPLRHIRKVLIANRGEIAVRCIRACKELGVQSVAIFTNADATSLHSKFADEAVLLPGEDSTAYTDSAAILEICNRVGVDALIPGYGFLSENADFADVASSAGVTFVGPSSASIRAMGLKHEARAIAVAANVPVIPGTALLESASKACEAARTLGFPVMLKATGGGGGMGLQVCETEQGVLDAFAVVESRASTLFKNSGVFLEKYYPNSRHVEVQVAGNGEIVVAFGERECSLQRRHQKVVEECPSPFVERHPGMREKMVEAAINYASQLKYKSVGTVEFLVDDETADFFFLEMNTRLQVEHGITEFCYEVDLVHLMLRQADNERAGRLGIPSTDLKSLERPTPHGSAIECRVYAEVPLRNFAPAPGVLQHVRWAEGSGIRVDSWVSSGQVITPLYDPLIAKIMVHSSSGRAAAQKKMLASLVNTALQGTQTNMEYLAKIVSSELFINGHTLTNSLSAFKFESCSLQVLDPGVLTTLQDYPGRINVGHGIPPGGPMDDLSSRVANILVGNDPGTELLEATLVGPELLFHEAAVVAVCGAELPLTLDGNQQPLWSRIVIDRGQTLKLGRVAADGTRAYLAVKGGFPQVPMFLGSKSTAPELGFGGVQGRKLQVNDILALDLDSGRWAKEATDLSIPKGSVPSFNVNTAVTVYCIDGPYGSEDILTLEGQTTLYDSEWTVSHNSSRSGVRLQGPRLKWARTSGGGGGSHPSNVFDYGYPNGGVNFTGESPIIFSHDRPDLGGFACPTTVCSAEMWKIGQLKTGNRIRFRSISYDDALNISRRKDEYLDAIRVYVNGGRCVIPSLYLEVEEAPPSSIMLQKLASSAHPKVTYRQGGDTSIIIEYGEQSPDLRNTTCVQLLARGLSAAQLPGVRGETNFATLTVRFDPRQTVRADLLARLLQLDSEIGEITGVKIPARQVRLPVCLDHSSFAESAQRYMENIRPTAAYMPDNVEYLRKNNALTSRQDVFDSLLKTPWLTVAVGFFVGTPILYPLDPWRVLTGQKYNPTRVYTPRGSVGLGGSLVAIYPVAAPGGYQLMGRTLGGWDAGGNRPGFSSDRPWLFNQLDLVQFYEVSEEEYSKIEQDFEVGRFVFDITPTTINMDEYIAQFDEAARDPEYQAWRKRKEKVSEEMAQLEERLYEEWMETKKRATAGAGEEDGDEDEDGNALVKSPVDANVWKILVKEGDILENGQTVAILEAMKMEISIMAGEDAAGSVVTAVLQPPALSGGNILNDTYVHVSDIFIIHTPIQSYLIKGQTQGSDLLNVVAVACSPDSAPIISESARQDEGRLLANLSTASPSPPLSSAGLSSSSQQLDGNHGQEATMLASETTTARSFNDRLNTRNYAARQPRDRPATTQTPIAQMTNSSFENLAAANQLLPVRNQQMVMEMVVENDVVGLQAIQAETFPADFMPNEADMVDDYDYLRGVFSPSINHDLFMSDLPGFYEPLPNMEGSAAQSSPSARTTITLNPQQKETPLVAMPSTAQLGQGTPDLMGQSPAQLRGSLDAIDDIAAANPWTISSSAYARLQTEVNKYTDVLPEPFTLPSRQKLSRFIASWMRGYHPHLPFLHIPTASIDSMKPMLILTLAATGSFYGFEHTEGYPMYFLAKAMIIKELERRRQRATVRLLRGLPQYAELPSHHSVSPSRNPSLYSPSQPVAFDLELLQALLVLIMTMSWLDGPFAEEALAMSSQLSALTREALSQAPLQDNDVTSWTQPFASTYRPN</sequence>
<evidence type="ECO:0000313" key="1">
    <source>
        <dbReference type="EMBL" id="KAJ2971941.1"/>
    </source>
</evidence>
<dbReference type="Proteomes" id="UP001143910">
    <property type="component" value="Unassembled WGS sequence"/>
</dbReference>
<gene>
    <name evidence="1" type="ORF">NQ176_g7439</name>
</gene>
<dbReference type="EMBL" id="JANJQO010001241">
    <property type="protein sequence ID" value="KAJ2971941.1"/>
    <property type="molecule type" value="Genomic_DNA"/>
</dbReference>
<comment type="caution">
    <text evidence="1">The sequence shown here is derived from an EMBL/GenBank/DDBJ whole genome shotgun (WGS) entry which is preliminary data.</text>
</comment>
<proteinExistence type="predicted"/>
<evidence type="ECO:0000313" key="2">
    <source>
        <dbReference type="Proteomes" id="UP001143910"/>
    </source>
</evidence>
<organism evidence="1 2">
    <name type="scientific">Zarea fungicola</name>
    <dbReference type="NCBI Taxonomy" id="93591"/>
    <lineage>
        <taxon>Eukaryota</taxon>
        <taxon>Fungi</taxon>
        <taxon>Dikarya</taxon>
        <taxon>Ascomycota</taxon>
        <taxon>Pezizomycotina</taxon>
        <taxon>Sordariomycetes</taxon>
        <taxon>Hypocreomycetidae</taxon>
        <taxon>Hypocreales</taxon>
        <taxon>Cordycipitaceae</taxon>
        <taxon>Zarea</taxon>
    </lineage>
</organism>
<name>A0ACC1MZA5_9HYPO</name>
<accession>A0ACC1MZA5</accession>
<reference evidence="1" key="1">
    <citation type="submission" date="2022-08" db="EMBL/GenBank/DDBJ databases">
        <title>Genome Sequence of Lecanicillium fungicola.</title>
        <authorList>
            <person name="Buettner E."/>
        </authorList>
    </citation>
    <scope>NUCLEOTIDE SEQUENCE</scope>
    <source>
        <strain evidence="1">Babe33</strain>
    </source>
</reference>
<keyword evidence="2" id="KW-1185">Reference proteome</keyword>